<feature type="compositionally biased region" description="Pro residues" evidence="1">
    <location>
        <begin position="1"/>
        <end position="10"/>
    </location>
</feature>
<evidence type="ECO:0000313" key="3">
    <source>
        <dbReference type="Proteomes" id="UP000007809"/>
    </source>
</evidence>
<evidence type="ECO:0000313" key="2">
    <source>
        <dbReference type="EMBL" id="AEA24858.1"/>
    </source>
</evidence>
<protein>
    <submittedName>
        <fullName evidence="2">Uncharacterized protein</fullName>
    </submittedName>
</protein>
<proteinExistence type="predicted"/>
<keyword evidence="3" id="KW-1185">Reference proteome</keyword>
<organism evidence="2 3">
    <name type="scientific">Pseudonocardia dioxanivorans (strain ATCC 55486 / DSM 44775 / JCM 13855 / CB1190)</name>
    <dbReference type="NCBI Taxonomy" id="675635"/>
    <lineage>
        <taxon>Bacteria</taxon>
        <taxon>Bacillati</taxon>
        <taxon>Actinomycetota</taxon>
        <taxon>Actinomycetes</taxon>
        <taxon>Pseudonocardiales</taxon>
        <taxon>Pseudonocardiaceae</taxon>
        <taxon>Pseudonocardia</taxon>
    </lineage>
</organism>
<dbReference type="eggNOG" id="ENOG502ZQ9N">
    <property type="taxonomic scope" value="Bacteria"/>
</dbReference>
<accession>F4D025</accession>
<dbReference type="AlphaFoldDB" id="F4D025"/>
<feature type="region of interest" description="Disordered" evidence="1">
    <location>
        <begin position="1"/>
        <end position="33"/>
    </location>
</feature>
<reference evidence="2 3" key="1">
    <citation type="journal article" date="2011" name="J. Bacteriol.">
        <title>Genome sequence of the 1,4-dioxane-degrading Pseudonocardia dioxanivorans strain CB1190.</title>
        <authorList>
            <person name="Sales C.M."/>
            <person name="Mahendra S."/>
            <person name="Grostern A."/>
            <person name="Parales R.E."/>
            <person name="Goodwin L.A."/>
            <person name="Woyke T."/>
            <person name="Nolan M."/>
            <person name="Lapidus A."/>
            <person name="Chertkov O."/>
            <person name="Ovchinnikova G."/>
            <person name="Sczyrba A."/>
            <person name="Alvarez-Cohen L."/>
        </authorList>
    </citation>
    <scope>NUCLEOTIDE SEQUENCE [LARGE SCALE GENOMIC DNA]</scope>
    <source>
        <strain evidence="3">ATCC 55486 / DSM 44775 / JCM 13855 / CB1190</strain>
    </source>
</reference>
<gene>
    <name evidence="2" type="ordered locus">Psed_2655</name>
</gene>
<dbReference type="EMBL" id="CP002593">
    <property type="protein sequence ID" value="AEA24858.1"/>
    <property type="molecule type" value="Genomic_DNA"/>
</dbReference>
<evidence type="ECO:0000256" key="1">
    <source>
        <dbReference type="SAM" id="MobiDB-lite"/>
    </source>
</evidence>
<dbReference type="STRING" id="675635.Psed_2655"/>
<sequence length="92" mass="10022">MMTNDPPPSSPGGRTGRMFELFEHAPKDSGSPTIWAFPGMVGWLRTAGKPVAGPWPPHQEPRPDPDDEPLPVAIVEPPRPPESAPRHLLEDS</sequence>
<dbReference type="Proteomes" id="UP000007809">
    <property type="component" value="Chromosome"/>
</dbReference>
<dbReference type="KEGG" id="pdx:Psed_2655"/>
<feature type="region of interest" description="Disordered" evidence="1">
    <location>
        <begin position="47"/>
        <end position="92"/>
    </location>
</feature>
<name>F4D025_PSEUX</name>
<dbReference type="HOGENOM" id="CLU_2411043_0_0_11"/>